<proteinExistence type="predicted"/>
<feature type="binding site" evidence="1">
    <location>
        <position position="58"/>
    </location>
    <ligand>
        <name>substrate</name>
    </ligand>
</feature>
<dbReference type="OrthoDB" id="9810154at2"/>
<dbReference type="Pfam" id="PF00300">
    <property type="entry name" value="His_Phos_1"/>
    <property type="match status" value="1"/>
</dbReference>
<accession>A0A1T5GBU2</accession>
<dbReference type="SUPFAM" id="SSF53254">
    <property type="entry name" value="Phosphoglycerate mutase-like"/>
    <property type="match status" value="1"/>
</dbReference>
<dbReference type="AlphaFoldDB" id="A0A1T5GBU2"/>
<protein>
    <submittedName>
        <fullName evidence="2">Phosphohistidine phosphatase</fullName>
    </submittedName>
</protein>
<dbReference type="Gene3D" id="3.40.50.1240">
    <property type="entry name" value="Phosphoglycerate mutase-like"/>
    <property type="match status" value="1"/>
</dbReference>
<dbReference type="InterPro" id="IPR029033">
    <property type="entry name" value="His_PPase_superfam"/>
</dbReference>
<dbReference type="KEGG" id="asx:CDL62_01530"/>
<dbReference type="Proteomes" id="UP000191055">
    <property type="component" value="Unassembled WGS sequence"/>
</dbReference>
<dbReference type="STRING" id="889453.SAMN03080601_01807"/>
<dbReference type="PANTHER" id="PTHR47623:SF1">
    <property type="entry name" value="OS09G0287300 PROTEIN"/>
    <property type="match status" value="1"/>
</dbReference>
<name>A0A1T5GBU2_9BACT</name>
<dbReference type="SMART" id="SM00855">
    <property type="entry name" value="PGAM"/>
    <property type="match status" value="1"/>
</dbReference>
<reference evidence="2 3" key="1">
    <citation type="submission" date="2017-02" db="EMBL/GenBank/DDBJ databases">
        <authorList>
            <person name="Peterson S.W."/>
        </authorList>
    </citation>
    <scope>NUCLEOTIDE SEQUENCE [LARGE SCALE GENOMIC DNA]</scope>
    <source>
        <strain evidence="2 3">DSM 24412</strain>
    </source>
</reference>
<dbReference type="RefSeq" id="WP_079557554.1">
    <property type="nucleotide sequence ID" value="NZ_CP021904.1"/>
</dbReference>
<dbReference type="CDD" id="cd07067">
    <property type="entry name" value="HP_PGM_like"/>
    <property type="match status" value="1"/>
</dbReference>
<gene>
    <name evidence="2" type="ORF">SAMN03080601_01807</name>
</gene>
<dbReference type="PANTHER" id="PTHR47623">
    <property type="entry name" value="OS09G0287300 PROTEIN"/>
    <property type="match status" value="1"/>
</dbReference>
<evidence type="ECO:0000313" key="2">
    <source>
        <dbReference type="EMBL" id="SKC05842.1"/>
    </source>
</evidence>
<dbReference type="EMBL" id="FUYV01000009">
    <property type="protein sequence ID" value="SKC05842.1"/>
    <property type="molecule type" value="Genomic_DNA"/>
</dbReference>
<dbReference type="InterPro" id="IPR013078">
    <property type="entry name" value="His_Pase_superF_clade-1"/>
</dbReference>
<sequence>MKRLILVRHAKTEAYSDAGSDFQRKLKKRGHKDATLVARDLKEKGYHPDVIISSPATRALQTAEIFSRVFDLDIMTIQQASFIYDGDTTAGMLHGISQLCGEAKTALVVGHNPDIAMLSIRLSGQDMFHFPTTASTVISFPITKWSDMEVGKGRKEYFIYPKVLKVQK</sequence>
<evidence type="ECO:0000256" key="1">
    <source>
        <dbReference type="PIRSR" id="PIRSR613078-2"/>
    </source>
</evidence>
<evidence type="ECO:0000313" key="3">
    <source>
        <dbReference type="Proteomes" id="UP000191055"/>
    </source>
</evidence>
<organism evidence="2 3">
    <name type="scientific">Alkalitalea saponilacus</name>
    <dbReference type="NCBI Taxonomy" id="889453"/>
    <lineage>
        <taxon>Bacteria</taxon>
        <taxon>Pseudomonadati</taxon>
        <taxon>Bacteroidota</taxon>
        <taxon>Bacteroidia</taxon>
        <taxon>Marinilabiliales</taxon>
        <taxon>Marinilabiliaceae</taxon>
        <taxon>Alkalitalea</taxon>
    </lineage>
</organism>
<keyword evidence="3" id="KW-1185">Reference proteome</keyword>